<evidence type="ECO:0000313" key="9">
    <source>
        <dbReference type="EMBL" id="CAE0721617.1"/>
    </source>
</evidence>
<dbReference type="PRINTS" id="PR00162">
    <property type="entry name" value="RIESKE"/>
</dbReference>
<dbReference type="Gene3D" id="2.102.10.10">
    <property type="entry name" value="Rieske [2Fe-2S] iron-sulphur domain"/>
    <property type="match status" value="1"/>
</dbReference>
<protein>
    <recommendedName>
        <fullName evidence="8">Rieske domain-containing protein</fullName>
    </recommendedName>
</protein>
<keyword evidence="2" id="KW-0001">2Fe-2S</keyword>
<comment type="similarity">
    <text evidence="1">Belongs to the Rieske iron-sulfur protein family.</text>
</comment>
<evidence type="ECO:0000256" key="7">
    <source>
        <dbReference type="ARBA" id="ARBA00034078"/>
    </source>
</evidence>
<dbReference type="PANTHER" id="PTHR10134">
    <property type="entry name" value="CYTOCHROME B-C1 COMPLEX SUBUNIT RIESKE, MITOCHONDRIAL"/>
    <property type="match status" value="1"/>
</dbReference>
<dbReference type="InterPro" id="IPR017941">
    <property type="entry name" value="Rieske_2Fe-2S"/>
</dbReference>
<dbReference type="GO" id="GO:0016020">
    <property type="term" value="C:membrane"/>
    <property type="evidence" value="ECO:0007669"/>
    <property type="project" value="InterPro"/>
</dbReference>
<evidence type="ECO:0000256" key="4">
    <source>
        <dbReference type="ARBA" id="ARBA00023004"/>
    </source>
</evidence>
<dbReference type="GO" id="GO:0051537">
    <property type="term" value="F:2 iron, 2 sulfur cluster binding"/>
    <property type="evidence" value="ECO:0007669"/>
    <property type="project" value="UniProtKB-KW"/>
</dbReference>
<feature type="domain" description="Rieske" evidence="8">
    <location>
        <begin position="179"/>
        <end position="278"/>
    </location>
</feature>
<sequence>MFLPTSDVRGVPYEINLRIQCSSTRTRTRTGIIAHPIVSVMLHVTMKQARSRTSTAAFRTHPLRYTFVLLAFVAIQSRSFSFQDQAPLRSNTKTNTNPRLLSPDSNNNIISNDTVDRRQLLHQIVLFTATPLVAATTTAAAVGAIVSLPEPAAAASWIPETTKATETFAKDKFGSVLIAANYLASKPASDRSLVLGLKDEPTYLIVNDDKTALESFALNAECSHLGCIVPWNDFEKKFECPCHGSKYDAMGNVLRGPAPYALALAHVSTAEDSGKIVVSPWTETDFRTNGPPWWK</sequence>
<organism evidence="9">
    <name type="scientific">Pseudo-nitzschia australis</name>
    <dbReference type="NCBI Taxonomy" id="44445"/>
    <lineage>
        <taxon>Eukaryota</taxon>
        <taxon>Sar</taxon>
        <taxon>Stramenopiles</taxon>
        <taxon>Ochrophyta</taxon>
        <taxon>Bacillariophyta</taxon>
        <taxon>Bacillariophyceae</taxon>
        <taxon>Bacillariophycidae</taxon>
        <taxon>Bacillariales</taxon>
        <taxon>Bacillariaceae</taxon>
        <taxon>Pseudo-nitzschia</taxon>
    </lineage>
</organism>
<dbReference type="GO" id="GO:0046872">
    <property type="term" value="F:metal ion binding"/>
    <property type="evidence" value="ECO:0007669"/>
    <property type="project" value="UniProtKB-KW"/>
</dbReference>
<dbReference type="InterPro" id="IPR014349">
    <property type="entry name" value="Rieske_Fe-S_prot"/>
</dbReference>
<comment type="cofactor">
    <cofactor evidence="7">
        <name>[2Fe-2S] cluster</name>
        <dbReference type="ChEBI" id="CHEBI:190135"/>
    </cofactor>
</comment>
<gene>
    <name evidence="9" type="ORF">PAUS00366_LOCUS14372</name>
</gene>
<dbReference type="SUPFAM" id="SSF50022">
    <property type="entry name" value="ISP domain"/>
    <property type="match status" value="1"/>
</dbReference>
<dbReference type="Pfam" id="PF00355">
    <property type="entry name" value="Rieske"/>
    <property type="match status" value="1"/>
</dbReference>
<name>A0A7S4ANT6_9STRA</name>
<evidence type="ECO:0000256" key="1">
    <source>
        <dbReference type="ARBA" id="ARBA00010651"/>
    </source>
</evidence>
<evidence type="ECO:0000256" key="5">
    <source>
        <dbReference type="ARBA" id="ARBA00023014"/>
    </source>
</evidence>
<accession>A0A7S4ANT6</accession>
<keyword evidence="6" id="KW-1015">Disulfide bond</keyword>
<evidence type="ECO:0000259" key="8">
    <source>
        <dbReference type="PROSITE" id="PS51296"/>
    </source>
</evidence>
<dbReference type="EMBL" id="HBIX01020384">
    <property type="protein sequence ID" value="CAE0721617.1"/>
    <property type="molecule type" value="Transcribed_RNA"/>
</dbReference>
<evidence type="ECO:0000256" key="2">
    <source>
        <dbReference type="ARBA" id="ARBA00022714"/>
    </source>
</evidence>
<evidence type="ECO:0000256" key="3">
    <source>
        <dbReference type="ARBA" id="ARBA00022723"/>
    </source>
</evidence>
<dbReference type="AlphaFoldDB" id="A0A7S4ANT6"/>
<dbReference type="InterPro" id="IPR005805">
    <property type="entry name" value="Rieske_Fe-S_prot_C"/>
</dbReference>
<proteinExistence type="inferred from homology"/>
<keyword evidence="5" id="KW-0411">Iron-sulfur</keyword>
<reference evidence="9" key="1">
    <citation type="submission" date="2021-01" db="EMBL/GenBank/DDBJ databases">
        <authorList>
            <person name="Corre E."/>
            <person name="Pelletier E."/>
            <person name="Niang G."/>
            <person name="Scheremetjew M."/>
            <person name="Finn R."/>
            <person name="Kale V."/>
            <person name="Holt S."/>
            <person name="Cochrane G."/>
            <person name="Meng A."/>
            <person name="Brown T."/>
            <person name="Cohen L."/>
        </authorList>
    </citation>
    <scope>NUCLEOTIDE SEQUENCE</scope>
    <source>
        <strain evidence="9">10249 10 AB</strain>
    </source>
</reference>
<dbReference type="PROSITE" id="PS51296">
    <property type="entry name" value="RIESKE"/>
    <property type="match status" value="1"/>
</dbReference>
<keyword evidence="4" id="KW-0408">Iron</keyword>
<dbReference type="InterPro" id="IPR036922">
    <property type="entry name" value="Rieske_2Fe-2S_sf"/>
</dbReference>
<evidence type="ECO:0000256" key="6">
    <source>
        <dbReference type="ARBA" id="ARBA00023157"/>
    </source>
</evidence>
<keyword evidence="3" id="KW-0479">Metal-binding</keyword>
<dbReference type="NCBIfam" id="NF010001">
    <property type="entry name" value="PRK13474.1"/>
    <property type="match status" value="1"/>
</dbReference>